<reference evidence="1 2" key="1">
    <citation type="submission" date="2015-09" db="EMBL/GenBank/DDBJ databases">
        <title>Aphanizomenon flos-aquae WA102.</title>
        <authorList>
            <person name="Driscoll C."/>
        </authorList>
    </citation>
    <scope>NUCLEOTIDE SEQUENCE [LARGE SCALE GENOMIC DNA]</scope>
    <source>
        <strain evidence="1">WA102</strain>
    </source>
</reference>
<dbReference type="AlphaFoldDB" id="A0A1B7X574"/>
<dbReference type="InterPro" id="IPR011604">
    <property type="entry name" value="PDDEXK-like_dom_sf"/>
</dbReference>
<dbReference type="Gene3D" id="3.90.320.10">
    <property type="match status" value="1"/>
</dbReference>
<dbReference type="Proteomes" id="UP000092093">
    <property type="component" value="Unassembled WGS sequence"/>
</dbReference>
<accession>A0A1B7X574</accession>
<protein>
    <recommendedName>
        <fullName evidence="3">PD-(D/E)XK endonuclease-like domain-containing protein</fullName>
    </recommendedName>
</protein>
<evidence type="ECO:0000313" key="1">
    <source>
        <dbReference type="EMBL" id="OBQ44515.1"/>
    </source>
</evidence>
<gene>
    <name evidence="1" type="ORF">AN484_06410</name>
</gene>
<name>A0A1B7X574_APHFL</name>
<sequence length="238" mass="27480">MEKIKLIRNQPHQKYFLADGTQVAGGSTISKIGDDPAALIAWAHRLGKEGKDYRKVVQEACDVGTLSHFMIEAFLNGFVCDLEDYETELIDKALMCYNKFIDWWDGQELEKVATEIQLVNEKHRYGGTIDLIAKKPNGDHVLLDFKTSKKISESYWRQCAGYAQLWNCNGWEGEIDAEDHRITNHAIVRIGKQEEGDFEVVWKDDLSKEWFVFQKQVELYWALQAAKPEPKPRGRKKK</sequence>
<comment type="caution">
    <text evidence="1">The sequence shown here is derived from an EMBL/GenBank/DDBJ whole genome shotgun (WGS) entry which is preliminary data.</text>
</comment>
<organism evidence="1 2">
    <name type="scientific">Aphanizomenon flos-aquae WA102</name>
    <dbReference type="NCBI Taxonomy" id="1710896"/>
    <lineage>
        <taxon>Bacteria</taxon>
        <taxon>Bacillati</taxon>
        <taxon>Cyanobacteriota</taxon>
        <taxon>Cyanophyceae</taxon>
        <taxon>Nostocales</taxon>
        <taxon>Aphanizomenonaceae</taxon>
        <taxon>Aphanizomenon</taxon>
    </lineage>
</organism>
<dbReference type="EMBL" id="LJOW01000020">
    <property type="protein sequence ID" value="OBQ44515.1"/>
    <property type="molecule type" value="Genomic_DNA"/>
</dbReference>
<evidence type="ECO:0000313" key="2">
    <source>
        <dbReference type="Proteomes" id="UP000092093"/>
    </source>
</evidence>
<evidence type="ECO:0008006" key="3">
    <source>
        <dbReference type="Google" id="ProtNLM"/>
    </source>
</evidence>
<proteinExistence type="predicted"/>